<sequence length="343" mass="39352">MKVYYLVLVILSAVLFGFSGPVLAESIDSEHEKHVPSRSRMRRLLNNLSTLNFKSPKISIKKADKQEDTLESLTSKLRVLEKLRLGTRNPFRKIRYLLQESSINRKIRSILRDKKDEEKLEKFEEEFPTDYSPQALSEEGSVPPYVPVVVEGFKEDEQISDSSPKELQVDPEKYAVSDVEEGTGIEEYPEAQSHKKPGVEETLEDGDDTIKQEVEENEAEVEEISKHDSSDEEIQKEEGDQSNILDQKELGSTEKTDKKKSRFRRFYKFFEGKKESIESLLFEKERIEEKISVASNKFSKKVLESKLRKVNKKLGRLTDDAVDAVDAIDEVDTGSSELHTDQN</sequence>
<reference evidence="4" key="1">
    <citation type="submission" date="2022-10" db="EMBL/GenBank/DDBJ databases">
        <title>Adaptive evolution leads to modifications in subtelomeric GC content in a zoonotic Cryptosporidium species.</title>
        <authorList>
            <person name="Li J."/>
            <person name="Feng Y."/>
            <person name="Xiao L."/>
        </authorList>
    </citation>
    <scope>NUCLEOTIDE SEQUENCE</scope>
    <source>
        <strain evidence="4">33844</strain>
    </source>
</reference>
<organism evidence="4">
    <name type="scientific">Cryptosporidium canis</name>
    <dbReference type="NCBI Taxonomy" id="195482"/>
    <lineage>
        <taxon>Eukaryota</taxon>
        <taxon>Sar</taxon>
        <taxon>Alveolata</taxon>
        <taxon>Apicomplexa</taxon>
        <taxon>Conoidasida</taxon>
        <taxon>Coccidia</taxon>
        <taxon>Eucoccidiorida</taxon>
        <taxon>Eimeriorina</taxon>
        <taxon>Cryptosporidiidae</taxon>
        <taxon>Cryptosporidium</taxon>
    </lineage>
</organism>
<dbReference type="EMBL" id="JAPCXC010000035">
    <property type="protein sequence ID" value="KAJ1609320.1"/>
    <property type="molecule type" value="Genomic_DNA"/>
</dbReference>
<dbReference type="Proteomes" id="UP001067231">
    <property type="component" value="Unassembled WGS sequence"/>
</dbReference>
<accession>A0A9D5HYZ4</accession>
<dbReference type="AlphaFoldDB" id="A0A9D5HYZ4"/>
<name>A0A9D5HYZ4_9CRYT</name>
<evidence type="ECO:0000256" key="1">
    <source>
        <dbReference type="SAM" id="Coils"/>
    </source>
</evidence>
<keyword evidence="1" id="KW-0175">Coiled coil</keyword>
<evidence type="ECO:0000256" key="3">
    <source>
        <dbReference type="SAM" id="SignalP"/>
    </source>
</evidence>
<dbReference type="OrthoDB" id="343760at2759"/>
<feature type="coiled-coil region" evidence="1">
    <location>
        <begin position="277"/>
        <end position="320"/>
    </location>
</feature>
<feature type="chain" id="PRO_5039416581" evidence="3">
    <location>
        <begin position="25"/>
        <end position="343"/>
    </location>
</feature>
<protein>
    <submittedName>
        <fullName evidence="4">Signal peptide protein</fullName>
    </submittedName>
</protein>
<evidence type="ECO:0000256" key="2">
    <source>
        <dbReference type="SAM" id="MobiDB-lite"/>
    </source>
</evidence>
<evidence type="ECO:0000313" key="4">
    <source>
        <dbReference type="EMBL" id="KAJ1609320.1"/>
    </source>
</evidence>
<comment type="caution">
    <text evidence="4">The sequence shown here is derived from an EMBL/GenBank/DDBJ whole genome shotgun (WGS) entry which is preliminary data.</text>
</comment>
<feature type="compositionally biased region" description="Basic and acidic residues" evidence="2">
    <location>
        <begin position="246"/>
        <end position="257"/>
    </location>
</feature>
<feature type="region of interest" description="Disordered" evidence="2">
    <location>
        <begin position="181"/>
        <end position="258"/>
    </location>
</feature>
<feature type="signal peptide" evidence="3">
    <location>
        <begin position="1"/>
        <end position="24"/>
    </location>
</feature>
<proteinExistence type="predicted"/>
<gene>
    <name evidence="4" type="ORF">OJ253_1608</name>
</gene>
<keyword evidence="3" id="KW-0732">Signal</keyword>